<dbReference type="GO" id="GO:0005737">
    <property type="term" value="C:cytoplasm"/>
    <property type="evidence" value="ECO:0007669"/>
    <property type="project" value="UniProtKB-SubCell"/>
</dbReference>
<comment type="similarity">
    <text evidence="5">Belongs to the rhamnose mutarotase family.</text>
</comment>
<evidence type="ECO:0000313" key="8">
    <source>
        <dbReference type="Proteomes" id="UP000323258"/>
    </source>
</evidence>
<comment type="function">
    <text evidence="5">Involved in the anomeric conversion of L-rhamnose.</text>
</comment>
<dbReference type="GO" id="GO:0019301">
    <property type="term" value="P:rhamnose catabolic process"/>
    <property type="evidence" value="ECO:0007669"/>
    <property type="project" value="UniProtKB-UniRule"/>
</dbReference>
<evidence type="ECO:0000256" key="6">
    <source>
        <dbReference type="NCBIfam" id="TIGR02625"/>
    </source>
</evidence>
<sequence length="105" mass="12504">MPERIAFRMTLNPGQALEYRGRHDELWPQMKAALREAGISDYSIWLDPETNHLFATLVRADDHTMDDLPNTEINRRWWDFMADIMQVDELNRPVTVQLERVFQMD</sequence>
<dbReference type="SUPFAM" id="SSF54909">
    <property type="entry name" value="Dimeric alpha+beta barrel"/>
    <property type="match status" value="1"/>
</dbReference>
<feature type="binding site" evidence="5">
    <location>
        <position position="42"/>
    </location>
    <ligand>
        <name>substrate</name>
    </ligand>
</feature>
<comment type="pathway">
    <text evidence="5">Carbohydrate metabolism; L-rhamnose metabolism.</text>
</comment>
<reference evidence="7 8" key="1">
    <citation type="submission" date="2019-08" db="EMBL/GenBank/DDBJ databases">
        <authorList>
            <person name="Seo Y.L."/>
        </authorList>
    </citation>
    <scope>NUCLEOTIDE SEQUENCE [LARGE SCALE GENOMIC DNA]</scope>
    <source>
        <strain evidence="7 8">MaA-C15</strain>
    </source>
</reference>
<dbReference type="Gene3D" id="3.30.70.100">
    <property type="match status" value="1"/>
</dbReference>
<dbReference type="UniPathway" id="UPA00125"/>
<comment type="subcellular location">
    <subcellularLocation>
        <location evidence="5">Cytoplasm</location>
    </subcellularLocation>
</comment>
<evidence type="ECO:0000256" key="3">
    <source>
        <dbReference type="ARBA" id="ARBA00023277"/>
    </source>
</evidence>
<reference evidence="7 8" key="2">
    <citation type="submission" date="2019-09" db="EMBL/GenBank/DDBJ databases">
        <title>Mesorhizobium sp. MaA-C15 isolated from Microcystis aeruginosa.</title>
        <authorList>
            <person name="Jeong S.E."/>
            <person name="Jin H.M."/>
            <person name="Jeon C.O."/>
        </authorList>
    </citation>
    <scope>NUCLEOTIDE SEQUENCE [LARGE SCALE GENOMIC DNA]</scope>
    <source>
        <strain evidence="7 8">MaA-C15</strain>
    </source>
</reference>
<feature type="binding site" evidence="5">
    <location>
        <begin position="77"/>
        <end position="78"/>
    </location>
    <ligand>
        <name>substrate</name>
    </ligand>
</feature>
<comment type="caution">
    <text evidence="7">The sequence shown here is derived from an EMBL/GenBank/DDBJ whole genome shotgun (WGS) entry which is preliminary data.</text>
</comment>
<comment type="subunit">
    <text evidence="5">Homodimer.</text>
</comment>
<dbReference type="PANTHER" id="PTHR34389:SF2">
    <property type="entry name" value="L-RHAMNOSE MUTAROTASE"/>
    <property type="match status" value="1"/>
</dbReference>
<organism evidence="7 8">
    <name type="scientific">Neoaquamicrobium microcysteis</name>
    <dbReference type="NCBI Taxonomy" id="2682781"/>
    <lineage>
        <taxon>Bacteria</taxon>
        <taxon>Pseudomonadati</taxon>
        <taxon>Pseudomonadota</taxon>
        <taxon>Alphaproteobacteria</taxon>
        <taxon>Hyphomicrobiales</taxon>
        <taxon>Phyllobacteriaceae</taxon>
        <taxon>Neoaquamicrobium</taxon>
    </lineage>
</organism>
<keyword evidence="1 5" id="KW-0963">Cytoplasm</keyword>
<evidence type="ECO:0000313" key="7">
    <source>
        <dbReference type="EMBL" id="TYR30602.1"/>
    </source>
</evidence>
<evidence type="ECO:0000256" key="4">
    <source>
        <dbReference type="ARBA" id="ARBA00023308"/>
    </source>
</evidence>
<dbReference type="Proteomes" id="UP000323258">
    <property type="component" value="Unassembled WGS sequence"/>
</dbReference>
<dbReference type="EC" id="5.1.3.32" evidence="5 6"/>
<name>A0A5D4GRE1_9HYPH</name>
<gene>
    <name evidence="5 7" type="primary">rhaM</name>
    <name evidence="7" type="ORF">FY036_17980</name>
</gene>
<dbReference type="NCBIfam" id="TIGR02625">
    <property type="entry name" value="YiiL_rotase"/>
    <property type="match status" value="1"/>
</dbReference>
<dbReference type="InterPro" id="IPR013448">
    <property type="entry name" value="L-rhamnose_mutarotase"/>
</dbReference>
<dbReference type="HAMAP" id="MF_01663">
    <property type="entry name" value="L_rham_rotase"/>
    <property type="match status" value="1"/>
</dbReference>
<comment type="catalytic activity">
    <reaction evidence="5">
        <text>alpha-L-rhamnose = beta-L-rhamnose</text>
        <dbReference type="Rhea" id="RHEA:25584"/>
        <dbReference type="ChEBI" id="CHEBI:27586"/>
        <dbReference type="ChEBI" id="CHEBI:27907"/>
        <dbReference type="EC" id="5.1.3.32"/>
    </reaction>
</comment>
<evidence type="ECO:0000256" key="2">
    <source>
        <dbReference type="ARBA" id="ARBA00023235"/>
    </source>
</evidence>
<dbReference type="Pfam" id="PF05336">
    <property type="entry name" value="rhaM"/>
    <property type="match status" value="1"/>
</dbReference>
<feature type="active site" description="Proton donor" evidence="5">
    <location>
        <position position="23"/>
    </location>
</feature>
<dbReference type="InterPro" id="IPR011008">
    <property type="entry name" value="Dimeric_a/b-barrel"/>
</dbReference>
<keyword evidence="2 5" id="KW-0413">Isomerase</keyword>
<dbReference type="EMBL" id="VSZS01000066">
    <property type="protein sequence ID" value="TYR30602.1"/>
    <property type="molecule type" value="Genomic_DNA"/>
</dbReference>
<dbReference type="InterPro" id="IPR008000">
    <property type="entry name" value="Rham/fucose_mutarotase"/>
</dbReference>
<dbReference type="RefSeq" id="WP_148916138.1">
    <property type="nucleotide sequence ID" value="NZ_VSZS01000066.1"/>
</dbReference>
<evidence type="ECO:0000256" key="5">
    <source>
        <dbReference type="HAMAP-Rule" id="MF_01663"/>
    </source>
</evidence>
<dbReference type="PANTHER" id="PTHR34389">
    <property type="entry name" value="L-RHAMNOSE MUTAROTASE"/>
    <property type="match status" value="1"/>
</dbReference>
<dbReference type="AlphaFoldDB" id="A0A5D4GRE1"/>
<keyword evidence="8" id="KW-1185">Reference proteome</keyword>
<accession>A0A5D4GRE1</accession>
<protein>
    <recommendedName>
        <fullName evidence="5 6">L-rhamnose mutarotase</fullName>
        <ecNumber evidence="5 6">5.1.3.32</ecNumber>
    </recommendedName>
    <alternativeName>
        <fullName evidence="5">Rhamnose 1-epimerase</fullName>
    </alternativeName>
    <alternativeName>
        <fullName evidence="5">Type-3 mutarotase</fullName>
    </alternativeName>
</protein>
<feature type="binding site" evidence="5">
    <location>
        <position position="19"/>
    </location>
    <ligand>
        <name>substrate</name>
    </ligand>
</feature>
<keyword evidence="4 5" id="KW-0684">Rhamnose metabolism</keyword>
<dbReference type="OrthoDB" id="9799608at2"/>
<keyword evidence="3 5" id="KW-0119">Carbohydrate metabolism</keyword>
<proteinExistence type="inferred from homology"/>
<evidence type="ECO:0000256" key="1">
    <source>
        <dbReference type="ARBA" id="ARBA00022490"/>
    </source>
</evidence>
<dbReference type="GO" id="GO:0062192">
    <property type="term" value="F:L-rhamnose mutarotase activity"/>
    <property type="evidence" value="ECO:0007669"/>
    <property type="project" value="UniProtKB-UniRule"/>
</dbReference>